<accession>A0AAW4YVW8</accession>
<protein>
    <submittedName>
        <fullName evidence="3">Uncharacterized protein</fullName>
    </submittedName>
</protein>
<organism evidence="3 5">
    <name type="scientific">Billgrantia desiderata</name>
    <dbReference type="NCBI Taxonomy" id="52021"/>
    <lineage>
        <taxon>Bacteria</taxon>
        <taxon>Pseudomonadati</taxon>
        <taxon>Pseudomonadota</taxon>
        <taxon>Gammaproteobacteria</taxon>
        <taxon>Oceanospirillales</taxon>
        <taxon>Halomonadaceae</taxon>
        <taxon>Billgrantia</taxon>
    </lineage>
</organism>
<evidence type="ECO:0000313" key="2">
    <source>
        <dbReference type="EMBL" id="MCE8049110.1"/>
    </source>
</evidence>
<reference evidence="3 4" key="2">
    <citation type="journal article" date="2021" name="Front. Microbiol.">
        <title>Aerobic Denitrification and Heterotrophic Sulfur Oxidation in the Genus Halomonas Revealed by Six Novel Species Characterizations and Genome-Based Analysis.</title>
        <authorList>
            <person name="Wang L."/>
            <person name="Shao Z."/>
        </authorList>
    </citation>
    <scope>NUCLEOTIDE SEQUENCE</scope>
    <source>
        <strain evidence="2 4">MCCC 1A05748</strain>
        <strain evidence="3">MCCC 1A05776</strain>
    </source>
</reference>
<dbReference type="RefSeq" id="WP_103968786.1">
    <property type="nucleotide sequence ID" value="NZ_FNVC01000006.1"/>
</dbReference>
<dbReference type="Proteomes" id="UP001320154">
    <property type="component" value="Unassembled WGS sequence"/>
</dbReference>
<dbReference type="EMBL" id="JABFTS010000006">
    <property type="protein sequence ID" value="MCE8052588.1"/>
    <property type="molecule type" value="Genomic_DNA"/>
</dbReference>
<reference evidence="3" key="1">
    <citation type="submission" date="2020-05" db="EMBL/GenBank/DDBJ databases">
        <authorList>
            <person name="Wang L."/>
            <person name="Shao Z."/>
        </authorList>
    </citation>
    <scope>NUCLEOTIDE SEQUENCE</scope>
    <source>
        <strain evidence="2">MCCC 1A05748</strain>
        <strain evidence="3">MCCC 1A05776</strain>
    </source>
</reference>
<evidence type="ECO:0000313" key="5">
    <source>
        <dbReference type="Proteomes" id="UP001320178"/>
    </source>
</evidence>
<dbReference type="EMBL" id="JABFTQ010000019">
    <property type="protein sequence ID" value="MCE8049110.1"/>
    <property type="molecule type" value="Genomic_DNA"/>
</dbReference>
<gene>
    <name evidence="2" type="ORF">HOP60_20575</name>
    <name evidence="3" type="ORF">HOP61_14920</name>
</gene>
<comment type="caution">
    <text evidence="3">The sequence shown here is derived from an EMBL/GenBank/DDBJ whole genome shotgun (WGS) entry which is preliminary data.</text>
</comment>
<evidence type="ECO:0000313" key="4">
    <source>
        <dbReference type="Proteomes" id="UP001320154"/>
    </source>
</evidence>
<evidence type="ECO:0000256" key="1">
    <source>
        <dbReference type="SAM" id="SignalP"/>
    </source>
</evidence>
<name>A0AAW4YVW8_9GAMM</name>
<keyword evidence="4" id="KW-1185">Reference proteome</keyword>
<evidence type="ECO:0000313" key="3">
    <source>
        <dbReference type="EMBL" id="MCE8052588.1"/>
    </source>
</evidence>
<dbReference type="Proteomes" id="UP001320178">
    <property type="component" value="Unassembled WGS sequence"/>
</dbReference>
<dbReference type="AlphaFoldDB" id="A0AAW4YVW8"/>
<feature type="chain" id="PRO_5043476085" evidence="1">
    <location>
        <begin position="25"/>
        <end position="226"/>
    </location>
</feature>
<proteinExistence type="predicted"/>
<sequence>MLQLRPLVGGLLCGLGLLPTLALAGVDDAALIDANSCSIDLWHTRIDGGGYQNYVSPTCRPGGNYQFTAVFGNEHEEGESEQVYGLEAKMLFTSLEAHGYGLGLVVGSEYLTETSRWETQYALVPLTLGFADERALVHFNLGWERERSAETRNALTWGLGSEVGIVGPLVAIANVFGNDRSSSESSIEVGPRLALLDEKVLIDALFERELGGENTRAYTLALTYAF</sequence>
<keyword evidence="1" id="KW-0732">Signal</keyword>
<feature type="signal peptide" evidence="1">
    <location>
        <begin position="1"/>
        <end position="24"/>
    </location>
</feature>